<keyword evidence="5 9" id="KW-0547">Nucleotide-binding</keyword>
<keyword evidence="3 9" id="KW-0808">Transferase</keyword>
<keyword evidence="8 9" id="KW-0460">Magnesium</keyword>
<dbReference type="InterPro" id="IPR004372">
    <property type="entry name" value="Ac/propionate_kinase"/>
</dbReference>
<dbReference type="InterPro" id="IPR023865">
    <property type="entry name" value="Aliphatic_acid_kinase_CS"/>
</dbReference>
<feature type="binding site" evidence="9">
    <location>
        <position position="17"/>
    </location>
    <ligand>
        <name>ATP</name>
        <dbReference type="ChEBI" id="CHEBI:30616"/>
    </ligand>
</feature>
<protein>
    <recommendedName>
        <fullName evidence="9">Acetate kinase</fullName>
        <ecNumber evidence="9">2.7.2.1</ecNumber>
    </recommendedName>
    <alternativeName>
        <fullName evidence="9">Acetokinase</fullName>
    </alternativeName>
</protein>
<dbReference type="GO" id="GO:0008776">
    <property type="term" value="F:acetate kinase activity"/>
    <property type="evidence" value="ECO:0007669"/>
    <property type="project" value="UniProtKB-UniRule"/>
</dbReference>
<evidence type="ECO:0000256" key="2">
    <source>
        <dbReference type="ARBA" id="ARBA00022490"/>
    </source>
</evidence>
<feature type="binding site" evidence="9">
    <location>
        <begin position="334"/>
        <end position="338"/>
    </location>
    <ligand>
        <name>ATP</name>
        <dbReference type="ChEBI" id="CHEBI:30616"/>
    </ligand>
</feature>
<comment type="subunit">
    <text evidence="9">Homodimer.</text>
</comment>
<dbReference type="HAMAP" id="MF_00020">
    <property type="entry name" value="Acetate_kinase"/>
    <property type="match status" value="1"/>
</dbReference>
<comment type="function">
    <text evidence="9">Catalyzes the formation of acetyl phosphate from acetate and ATP. Can also catalyze the reverse reaction.</text>
</comment>
<dbReference type="NCBIfam" id="TIGR00016">
    <property type="entry name" value="ackA"/>
    <property type="match status" value="1"/>
</dbReference>
<feature type="active site" description="Proton donor/acceptor" evidence="9">
    <location>
        <position position="150"/>
    </location>
</feature>
<keyword evidence="2 9" id="KW-0963">Cytoplasm</keyword>
<dbReference type="InterPro" id="IPR043129">
    <property type="entry name" value="ATPase_NBD"/>
</dbReference>
<dbReference type="InterPro" id="IPR000890">
    <property type="entry name" value="Aliphatic_acid_kin_short-chain"/>
</dbReference>
<dbReference type="EC" id="2.7.2.1" evidence="9"/>
<dbReference type="Proteomes" id="UP000298603">
    <property type="component" value="Chromosome"/>
</dbReference>
<name>A0A4D6YKA3_9GAMM</name>
<comment type="similarity">
    <text evidence="1 9 10">Belongs to the acetokinase family.</text>
</comment>
<dbReference type="GO" id="GO:0005829">
    <property type="term" value="C:cytosol"/>
    <property type="evidence" value="ECO:0007669"/>
    <property type="project" value="TreeGrafter"/>
</dbReference>
<feature type="site" description="Transition state stabilizer" evidence="9">
    <location>
        <position position="243"/>
    </location>
</feature>
<dbReference type="GO" id="GO:0006085">
    <property type="term" value="P:acetyl-CoA biosynthetic process"/>
    <property type="evidence" value="ECO:0007669"/>
    <property type="project" value="UniProtKB-UniRule"/>
</dbReference>
<dbReference type="EMBL" id="CP032996">
    <property type="protein sequence ID" value="QCI27131.1"/>
    <property type="molecule type" value="Genomic_DNA"/>
</dbReference>
<comment type="catalytic activity">
    <reaction evidence="9">
        <text>acetate + ATP = acetyl phosphate + ADP</text>
        <dbReference type="Rhea" id="RHEA:11352"/>
        <dbReference type="ChEBI" id="CHEBI:22191"/>
        <dbReference type="ChEBI" id="CHEBI:30089"/>
        <dbReference type="ChEBI" id="CHEBI:30616"/>
        <dbReference type="ChEBI" id="CHEBI:456216"/>
        <dbReference type="EC" id="2.7.2.1"/>
    </reaction>
</comment>
<organism evidence="11 12">
    <name type="scientific">Buchnera aphidicola</name>
    <name type="common">Therioaphis trifolii</name>
    <dbReference type="NCBI Taxonomy" id="1241884"/>
    <lineage>
        <taxon>Bacteria</taxon>
        <taxon>Pseudomonadati</taxon>
        <taxon>Pseudomonadota</taxon>
        <taxon>Gammaproteobacteria</taxon>
        <taxon>Enterobacterales</taxon>
        <taxon>Erwiniaceae</taxon>
        <taxon>Buchnera</taxon>
    </lineage>
</organism>
<dbReference type="RefSeq" id="WP_158349397.1">
    <property type="nucleotide sequence ID" value="NZ_CP032996.1"/>
</dbReference>
<evidence type="ECO:0000256" key="5">
    <source>
        <dbReference type="ARBA" id="ARBA00022741"/>
    </source>
</evidence>
<dbReference type="AlphaFoldDB" id="A0A4D6YKA3"/>
<evidence type="ECO:0000256" key="4">
    <source>
        <dbReference type="ARBA" id="ARBA00022723"/>
    </source>
</evidence>
<dbReference type="PIRSF" id="PIRSF000722">
    <property type="entry name" value="Acetate_prop_kin"/>
    <property type="match status" value="1"/>
</dbReference>
<dbReference type="PANTHER" id="PTHR21060:SF21">
    <property type="entry name" value="ACETATE KINASE"/>
    <property type="match status" value="1"/>
</dbReference>
<evidence type="ECO:0000313" key="12">
    <source>
        <dbReference type="Proteomes" id="UP000298603"/>
    </source>
</evidence>
<feature type="site" description="Transition state stabilizer" evidence="9">
    <location>
        <position position="182"/>
    </location>
</feature>
<evidence type="ECO:0000256" key="6">
    <source>
        <dbReference type="ARBA" id="ARBA00022777"/>
    </source>
</evidence>
<dbReference type="PROSITE" id="PS01075">
    <property type="entry name" value="ACETATE_KINASE_1"/>
    <property type="match status" value="1"/>
</dbReference>
<dbReference type="PROSITE" id="PS01076">
    <property type="entry name" value="ACETATE_KINASE_2"/>
    <property type="match status" value="1"/>
</dbReference>
<accession>A0A4D6YKA3</accession>
<feature type="binding site" evidence="9">
    <location>
        <begin position="286"/>
        <end position="288"/>
    </location>
    <ligand>
        <name>ATP</name>
        <dbReference type="ChEBI" id="CHEBI:30616"/>
    </ligand>
</feature>
<evidence type="ECO:0000256" key="1">
    <source>
        <dbReference type="ARBA" id="ARBA00008748"/>
    </source>
</evidence>
<keyword evidence="12" id="KW-1185">Reference proteome</keyword>
<keyword evidence="7 9" id="KW-0067">ATP-binding</keyword>
<feature type="binding site" evidence="9">
    <location>
        <position position="388"/>
    </location>
    <ligand>
        <name>Mg(2+)</name>
        <dbReference type="ChEBI" id="CHEBI:18420"/>
    </ligand>
</feature>
<dbReference type="OrthoDB" id="9802453at2"/>
<reference evidence="11 12" key="1">
    <citation type="submission" date="2018-10" db="EMBL/GenBank/DDBJ databases">
        <title>Comparative functional genomics of the obligate endosymbiont Buchnera aphidicola.</title>
        <authorList>
            <person name="Chong R.A."/>
        </authorList>
    </citation>
    <scope>NUCLEOTIDE SEQUENCE [LARGE SCALE GENOMIC DNA]</scope>
    <source>
        <strain evidence="11 12">Tma</strain>
    </source>
</reference>
<comment type="pathway">
    <text evidence="9">Metabolic intermediate biosynthesis; acetyl-CoA biosynthesis; acetyl-CoA from acetate: step 1/2.</text>
</comment>
<dbReference type="CDD" id="cd24010">
    <property type="entry name" value="ASKHA_NBD_AcK_PK"/>
    <property type="match status" value="1"/>
</dbReference>
<evidence type="ECO:0000313" key="11">
    <source>
        <dbReference type="EMBL" id="QCI27131.1"/>
    </source>
</evidence>
<dbReference type="SUPFAM" id="SSF53067">
    <property type="entry name" value="Actin-like ATPase domain"/>
    <property type="match status" value="2"/>
</dbReference>
<dbReference type="PANTHER" id="PTHR21060">
    <property type="entry name" value="ACETATE KINASE"/>
    <property type="match status" value="1"/>
</dbReference>
<evidence type="ECO:0000256" key="9">
    <source>
        <dbReference type="HAMAP-Rule" id="MF_00020"/>
    </source>
</evidence>
<comment type="subcellular location">
    <subcellularLocation>
        <location evidence="9">Cytoplasm</location>
    </subcellularLocation>
</comment>
<dbReference type="Gene3D" id="3.30.420.40">
    <property type="match status" value="2"/>
</dbReference>
<sequence length="401" mass="45611">MLNNLVLVLNCGSSSLKFSILDPKNSKKYLFGLVDRLYLSNSYIIWFENKIKKKILIGDYISHIKSLKFIIKIIINNKNNLISKIKYIGHRVVHGGEKFIKPIIINDIVIKEIKKNSIFAPLHNPINLLGIDAAIKYFPKLRKNNVAVFDTSFYHNIPEFAYLYAIPYKFYKKYRIRRYGAHGISHYYISKRTSKILNIKLNNLNVITCHLGGGSSISAIRNGICVDTSMGLTPLEGLVMGTRSGDIDPSIIFFMHNILGKDINEIQKILINQSGILGLTNGITSDFRDIEKTYYSNIESYRAVNVFCYRLSKYISAYTSTLNGKLDAIIFTGGIGENSALVRELTLSKLKLIGVEINNILNYQKHSQDYFFINKNNTIPILVISTDEELVIAKETKKLFL</sequence>
<dbReference type="PRINTS" id="PR00471">
    <property type="entry name" value="ACETATEKNASE"/>
</dbReference>
<feature type="binding site" evidence="9">
    <location>
        <position position="91"/>
    </location>
    <ligand>
        <name>substrate</name>
    </ligand>
</feature>
<keyword evidence="4 9" id="KW-0479">Metal-binding</keyword>
<proteinExistence type="inferred from homology"/>
<dbReference type="GO" id="GO:0005524">
    <property type="term" value="F:ATP binding"/>
    <property type="evidence" value="ECO:0007669"/>
    <property type="project" value="UniProtKB-KW"/>
</dbReference>
<evidence type="ECO:0000256" key="3">
    <source>
        <dbReference type="ARBA" id="ARBA00022679"/>
    </source>
</evidence>
<gene>
    <name evidence="9" type="primary">ackA</name>
    <name evidence="11" type="ORF">D9V81_00655</name>
</gene>
<feature type="binding site" evidence="9">
    <location>
        <begin position="210"/>
        <end position="214"/>
    </location>
    <ligand>
        <name>ATP</name>
        <dbReference type="ChEBI" id="CHEBI:30616"/>
    </ligand>
</feature>
<dbReference type="UniPathway" id="UPA00340">
    <property type="reaction ID" value="UER00458"/>
</dbReference>
<evidence type="ECO:0000256" key="7">
    <source>
        <dbReference type="ARBA" id="ARBA00022840"/>
    </source>
</evidence>
<evidence type="ECO:0000256" key="10">
    <source>
        <dbReference type="RuleBase" id="RU003835"/>
    </source>
</evidence>
<comment type="cofactor">
    <cofactor evidence="9">
        <name>Mg(2+)</name>
        <dbReference type="ChEBI" id="CHEBI:18420"/>
    </cofactor>
    <cofactor evidence="9">
        <name>Mn(2+)</name>
        <dbReference type="ChEBI" id="CHEBI:29035"/>
    </cofactor>
    <text evidence="9">Mg(2+). Can also accept Mn(2+).</text>
</comment>
<feature type="binding site" evidence="9">
    <location>
        <position position="10"/>
    </location>
    <ligand>
        <name>Mg(2+)</name>
        <dbReference type="ChEBI" id="CHEBI:18420"/>
    </ligand>
</feature>
<dbReference type="GO" id="GO:0006083">
    <property type="term" value="P:acetate metabolic process"/>
    <property type="evidence" value="ECO:0007669"/>
    <property type="project" value="TreeGrafter"/>
</dbReference>
<dbReference type="GO" id="GO:0000287">
    <property type="term" value="F:magnesium ion binding"/>
    <property type="evidence" value="ECO:0007669"/>
    <property type="project" value="UniProtKB-UniRule"/>
</dbReference>
<dbReference type="Pfam" id="PF00871">
    <property type="entry name" value="Acetate_kinase"/>
    <property type="match status" value="1"/>
</dbReference>
<evidence type="ECO:0000256" key="8">
    <source>
        <dbReference type="ARBA" id="ARBA00022842"/>
    </source>
</evidence>
<keyword evidence="6 9" id="KW-0418">Kinase</keyword>